<comment type="caution">
    <text evidence="2">The sequence shown here is derived from an EMBL/GenBank/DDBJ whole genome shotgun (WGS) entry which is preliminary data.</text>
</comment>
<feature type="compositionally biased region" description="Polar residues" evidence="1">
    <location>
        <begin position="147"/>
        <end position="159"/>
    </location>
</feature>
<dbReference type="AlphaFoldDB" id="A0A0V1BGV1"/>
<feature type="compositionally biased region" description="Polar residues" evidence="1">
    <location>
        <begin position="16"/>
        <end position="33"/>
    </location>
</feature>
<organism evidence="2 3">
    <name type="scientific">Trichinella spiralis</name>
    <name type="common">Trichina worm</name>
    <dbReference type="NCBI Taxonomy" id="6334"/>
    <lineage>
        <taxon>Eukaryota</taxon>
        <taxon>Metazoa</taxon>
        <taxon>Ecdysozoa</taxon>
        <taxon>Nematoda</taxon>
        <taxon>Enoplea</taxon>
        <taxon>Dorylaimia</taxon>
        <taxon>Trichinellida</taxon>
        <taxon>Trichinellidae</taxon>
        <taxon>Trichinella</taxon>
    </lineage>
</organism>
<feature type="region of interest" description="Disordered" evidence="1">
    <location>
        <begin position="147"/>
        <end position="184"/>
    </location>
</feature>
<dbReference type="OrthoDB" id="10444659at2759"/>
<evidence type="ECO:0000313" key="2">
    <source>
        <dbReference type="EMBL" id="KRY36420.1"/>
    </source>
</evidence>
<dbReference type="InParanoid" id="A0A0V1BGV1"/>
<feature type="compositionally biased region" description="Basic and acidic residues" evidence="1">
    <location>
        <begin position="161"/>
        <end position="171"/>
    </location>
</feature>
<sequence>MRNWLIDEIPCHVQLRQTPNRGNKPSLPASSKDTASENRGRLLATNPHDPTSRCLTSRRSAWRSVTAEEPQAGVVSAGQWRDRISDELVARSWLRIRGMQYWLAVLPVFRRHELGCADEPSRSATEGRSSEGLVRIVLKGIRITVRDNGSSSAESGNRKTSVKETAIDKSFGDPNRSPRRGRYT</sequence>
<keyword evidence="3" id="KW-1185">Reference proteome</keyword>
<feature type="region of interest" description="Disordered" evidence="1">
    <location>
        <begin position="16"/>
        <end position="54"/>
    </location>
</feature>
<dbReference type="Proteomes" id="UP000054776">
    <property type="component" value="Unassembled WGS sequence"/>
</dbReference>
<evidence type="ECO:0000256" key="1">
    <source>
        <dbReference type="SAM" id="MobiDB-lite"/>
    </source>
</evidence>
<accession>A0A0V1BGV1</accession>
<reference evidence="2 3" key="1">
    <citation type="submission" date="2015-01" db="EMBL/GenBank/DDBJ databases">
        <title>Evolution of Trichinella species and genotypes.</title>
        <authorList>
            <person name="Korhonen P.K."/>
            <person name="Edoardo P."/>
            <person name="Giuseppe L.R."/>
            <person name="Gasser R.B."/>
        </authorList>
    </citation>
    <scope>NUCLEOTIDE SEQUENCE [LARGE SCALE GENOMIC DNA]</scope>
    <source>
        <strain evidence="2">ISS3</strain>
    </source>
</reference>
<dbReference type="EMBL" id="JYDH01000043">
    <property type="protein sequence ID" value="KRY36420.1"/>
    <property type="molecule type" value="Genomic_DNA"/>
</dbReference>
<proteinExistence type="predicted"/>
<protein>
    <submittedName>
        <fullName evidence="2">Uncharacterized protein</fullName>
    </submittedName>
</protein>
<evidence type="ECO:0000313" key="3">
    <source>
        <dbReference type="Proteomes" id="UP000054776"/>
    </source>
</evidence>
<name>A0A0V1BGV1_TRISP</name>
<gene>
    <name evidence="2" type="ORF">T01_4877</name>
</gene>